<dbReference type="InterPro" id="IPR013105">
    <property type="entry name" value="TPR_2"/>
</dbReference>
<protein>
    <submittedName>
        <fullName evidence="5">Tetratricopeptide repeat protein</fullName>
    </submittedName>
</protein>
<keyword evidence="1" id="KW-0677">Repeat</keyword>
<name>A0A9E8SCD4_9FLAO</name>
<accession>A0A9E8SCD4</accession>
<dbReference type="InterPro" id="IPR011990">
    <property type="entry name" value="TPR-like_helical_dom_sf"/>
</dbReference>
<evidence type="ECO:0000256" key="3">
    <source>
        <dbReference type="PROSITE-ProRule" id="PRU00339"/>
    </source>
</evidence>
<dbReference type="RefSeq" id="WP_267675439.1">
    <property type="nucleotide sequence ID" value="NZ_CP113088.1"/>
</dbReference>
<feature type="repeat" description="TPR" evidence="3">
    <location>
        <begin position="53"/>
        <end position="86"/>
    </location>
</feature>
<reference evidence="5" key="1">
    <citation type="submission" date="2022-11" db="EMBL/GenBank/DDBJ databases">
        <title>Lacinutrix neustonica HL-RS19T sp. nov., isolated from the surface microlayer sample of brackish Lake Shihwa.</title>
        <authorList>
            <person name="Choi J.Y."/>
            <person name="Hwang C.Y."/>
        </authorList>
    </citation>
    <scope>NUCLEOTIDE SEQUENCE</scope>
    <source>
        <strain evidence="5">HL-RS19</strain>
    </source>
</reference>
<sequence>MKKVIYIFLFFCGLLSAQNEVLFDQANTLYNEGKFVEALDKYETILKGDNHSAALYFNMANTHYKLNHIAPSIYYYEKAAAMAPNDQEISNNMAFANNMTIDAIDTIPRNKHI</sequence>
<dbReference type="EMBL" id="CP113088">
    <property type="protein sequence ID" value="WAC00891.1"/>
    <property type="molecule type" value="Genomic_DNA"/>
</dbReference>
<dbReference type="SUPFAM" id="SSF48452">
    <property type="entry name" value="TPR-like"/>
    <property type="match status" value="1"/>
</dbReference>
<feature type="signal peptide" evidence="4">
    <location>
        <begin position="1"/>
        <end position="17"/>
    </location>
</feature>
<dbReference type="SMART" id="SM00028">
    <property type="entry name" value="TPR"/>
    <property type="match status" value="2"/>
</dbReference>
<dbReference type="AlphaFoldDB" id="A0A9E8SCD4"/>
<keyword evidence="2 3" id="KW-0802">TPR repeat</keyword>
<dbReference type="Proteomes" id="UP001164705">
    <property type="component" value="Chromosome"/>
</dbReference>
<evidence type="ECO:0000256" key="4">
    <source>
        <dbReference type="SAM" id="SignalP"/>
    </source>
</evidence>
<organism evidence="5 6">
    <name type="scientific">Lacinutrix neustonica</name>
    <dbReference type="NCBI Taxonomy" id="2980107"/>
    <lineage>
        <taxon>Bacteria</taxon>
        <taxon>Pseudomonadati</taxon>
        <taxon>Bacteroidota</taxon>
        <taxon>Flavobacteriia</taxon>
        <taxon>Flavobacteriales</taxon>
        <taxon>Flavobacteriaceae</taxon>
        <taxon>Lacinutrix</taxon>
    </lineage>
</organism>
<evidence type="ECO:0000313" key="6">
    <source>
        <dbReference type="Proteomes" id="UP001164705"/>
    </source>
</evidence>
<proteinExistence type="predicted"/>
<evidence type="ECO:0000256" key="2">
    <source>
        <dbReference type="ARBA" id="ARBA00022803"/>
    </source>
</evidence>
<keyword evidence="4" id="KW-0732">Signal</keyword>
<feature type="chain" id="PRO_5039373758" evidence="4">
    <location>
        <begin position="18"/>
        <end position="113"/>
    </location>
</feature>
<evidence type="ECO:0000256" key="1">
    <source>
        <dbReference type="ARBA" id="ARBA00022737"/>
    </source>
</evidence>
<dbReference type="Gene3D" id="1.25.40.10">
    <property type="entry name" value="Tetratricopeptide repeat domain"/>
    <property type="match status" value="1"/>
</dbReference>
<dbReference type="KEGG" id="lnu:N7U66_11645"/>
<dbReference type="PROSITE" id="PS50005">
    <property type="entry name" value="TPR"/>
    <property type="match status" value="1"/>
</dbReference>
<dbReference type="InterPro" id="IPR019734">
    <property type="entry name" value="TPR_rpt"/>
</dbReference>
<keyword evidence="6" id="KW-1185">Reference proteome</keyword>
<gene>
    <name evidence="5" type="ORF">N7U66_11645</name>
</gene>
<evidence type="ECO:0000313" key="5">
    <source>
        <dbReference type="EMBL" id="WAC00891.1"/>
    </source>
</evidence>
<dbReference type="Pfam" id="PF07719">
    <property type="entry name" value="TPR_2"/>
    <property type="match status" value="1"/>
</dbReference>